<dbReference type="Gramene" id="OIT18639">
    <property type="protein sequence ID" value="OIT18639"/>
    <property type="gene ID" value="A4A49_63836"/>
</dbReference>
<protein>
    <submittedName>
        <fullName evidence="2">Uncharacterized protein</fullName>
    </submittedName>
</protein>
<feature type="non-terminal residue" evidence="2">
    <location>
        <position position="80"/>
    </location>
</feature>
<evidence type="ECO:0000313" key="3">
    <source>
        <dbReference type="Proteomes" id="UP000187609"/>
    </source>
</evidence>
<accession>A0A1J6K9B8</accession>
<feature type="transmembrane region" description="Helical" evidence="1">
    <location>
        <begin position="55"/>
        <end position="78"/>
    </location>
</feature>
<evidence type="ECO:0000256" key="1">
    <source>
        <dbReference type="SAM" id="Phobius"/>
    </source>
</evidence>
<name>A0A1J6K9B8_NICAT</name>
<evidence type="ECO:0000313" key="2">
    <source>
        <dbReference type="EMBL" id="OIT18639.1"/>
    </source>
</evidence>
<dbReference type="AlphaFoldDB" id="A0A1J6K9B8"/>
<sequence>MDRRPTMSMQPVAAMGVDGFSLPEQEYKSEHPIFIYLFCLCHCCNFRDAFEFSAFIVTLPGNLVAVSAVTPLLHFVLLRS</sequence>
<proteinExistence type="predicted"/>
<keyword evidence="1" id="KW-1133">Transmembrane helix</keyword>
<dbReference type="Proteomes" id="UP000187609">
    <property type="component" value="Unassembled WGS sequence"/>
</dbReference>
<keyword evidence="1" id="KW-0472">Membrane</keyword>
<gene>
    <name evidence="2" type="ORF">A4A49_63836</name>
</gene>
<dbReference type="EMBL" id="MJEQ01020999">
    <property type="protein sequence ID" value="OIT18639.1"/>
    <property type="molecule type" value="Genomic_DNA"/>
</dbReference>
<keyword evidence="3" id="KW-1185">Reference proteome</keyword>
<comment type="caution">
    <text evidence="2">The sequence shown here is derived from an EMBL/GenBank/DDBJ whole genome shotgun (WGS) entry which is preliminary data.</text>
</comment>
<organism evidence="2 3">
    <name type="scientific">Nicotiana attenuata</name>
    <name type="common">Coyote tobacco</name>
    <dbReference type="NCBI Taxonomy" id="49451"/>
    <lineage>
        <taxon>Eukaryota</taxon>
        <taxon>Viridiplantae</taxon>
        <taxon>Streptophyta</taxon>
        <taxon>Embryophyta</taxon>
        <taxon>Tracheophyta</taxon>
        <taxon>Spermatophyta</taxon>
        <taxon>Magnoliopsida</taxon>
        <taxon>eudicotyledons</taxon>
        <taxon>Gunneridae</taxon>
        <taxon>Pentapetalae</taxon>
        <taxon>asterids</taxon>
        <taxon>lamiids</taxon>
        <taxon>Solanales</taxon>
        <taxon>Solanaceae</taxon>
        <taxon>Nicotianoideae</taxon>
        <taxon>Nicotianeae</taxon>
        <taxon>Nicotiana</taxon>
    </lineage>
</organism>
<keyword evidence="1" id="KW-0812">Transmembrane</keyword>
<reference evidence="2" key="1">
    <citation type="submission" date="2016-11" db="EMBL/GenBank/DDBJ databases">
        <title>The genome of Nicotiana attenuata.</title>
        <authorList>
            <person name="Xu S."/>
            <person name="Brockmoeller T."/>
            <person name="Gaquerel E."/>
            <person name="Navarro A."/>
            <person name="Kuhl H."/>
            <person name="Gase K."/>
            <person name="Ling Z."/>
            <person name="Zhou W."/>
            <person name="Kreitzer C."/>
            <person name="Stanke M."/>
            <person name="Tang H."/>
            <person name="Lyons E."/>
            <person name="Pandey P."/>
            <person name="Pandey S.P."/>
            <person name="Timmermann B."/>
            <person name="Baldwin I.T."/>
        </authorList>
    </citation>
    <scope>NUCLEOTIDE SEQUENCE [LARGE SCALE GENOMIC DNA]</scope>
    <source>
        <strain evidence="2">UT</strain>
    </source>
</reference>